<accession>A0A916NL67</accession>
<comment type="caution">
    <text evidence="4">The sequence shown here is derived from an EMBL/GenBank/DDBJ whole genome shotgun (WGS) entry which is preliminary data.</text>
</comment>
<dbReference type="PANTHER" id="PTHR22916">
    <property type="entry name" value="GLYCOSYLTRANSFERASE"/>
    <property type="match status" value="1"/>
</dbReference>
<organism evidence="4 5">
    <name type="scientific">Paenibacillus solanacearum</name>
    <dbReference type="NCBI Taxonomy" id="2048548"/>
    <lineage>
        <taxon>Bacteria</taxon>
        <taxon>Bacillati</taxon>
        <taxon>Bacillota</taxon>
        <taxon>Bacilli</taxon>
        <taxon>Bacillales</taxon>
        <taxon>Paenibacillaceae</taxon>
        <taxon>Paenibacillus</taxon>
    </lineage>
</organism>
<keyword evidence="5" id="KW-1185">Reference proteome</keyword>
<dbReference type="InterPro" id="IPR001173">
    <property type="entry name" value="Glyco_trans_2-like"/>
</dbReference>
<comment type="similarity">
    <text evidence="1">Belongs to the glycosyltransferase 2 family.</text>
</comment>
<dbReference type="EMBL" id="CAJVAS010000035">
    <property type="protein sequence ID" value="CAG7646605.1"/>
    <property type="molecule type" value="Genomic_DNA"/>
</dbReference>
<dbReference type="PANTHER" id="PTHR22916:SF3">
    <property type="entry name" value="UDP-GLCNAC:BETAGAL BETA-1,3-N-ACETYLGLUCOSAMINYLTRANSFERASE-LIKE PROTEIN 1"/>
    <property type="match status" value="1"/>
</dbReference>
<evidence type="ECO:0000313" key="5">
    <source>
        <dbReference type="Proteomes" id="UP000693672"/>
    </source>
</evidence>
<gene>
    <name evidence="4" type="ORF">PAESOLCIP111_05201</name>
</gene>
<feature type="domain" description="Glycosyltransferase 2-like" evidence="3">
    <location>
        <begin position="4"/>
        <end position="126"/>
    </location>
</feature>
<evidence type="ECO:0000256" key="2">
    <source>
        <dbReference type="SAM" id="MobiDB-lite"/>
    </source>
</evidence>
<dbReference type="Proteomes" id="UP000693672">
    <property type="component" value="Unassembled WGS sequence"/>
</dbReference>
<name>A0A916NL67_9BACL</name>
<evidence type="ECO:0000313" key="4">
    <source>
        <dbReference type="EMBL" id="CAG7646605.1"/>
    </source>
</evidence>
<protein>
    <recommendedName>
        <fullName evidence="3">Glycosyltransferase 2-like domain-containing protein</fullName>
    </recommendedName>
</protein>
<dbReference type="Pfam" id="PF00535">
    <property type="entry name" value="Glycos_transf_2"/>
    <property type="match status" value="1"/>
</dbReference>
<evidence type="ECO:0000259" key="3">
    <source>
        <dbReference type="Pfam" id="PF00535"/>
    </source>
</evidence>
<dbReference type="RefSeq" id="WP_218094923.1">
    <property type="nucleotide sequence ID" value="NZ_CAJVAS010000035.1"/>
</dbReference>
<dbReference type="AlphaFoldDB" id="A0A916NL67"/>
<reference evidence="4" key="1">
    <citation type="submission" date="2021-06" db="EMBL/GenBank/DDBJ databases">
        <authorList>
            <person name="Criscuolo A."/>
        </authorList>
    </citation>
    <scope>NUCLEOTIDE SEQUENCE</scope>
    <source>
        <strain evidence="4">CIP111600</strain>
    </source>
</reference>
<dbReference type="CDD" id="cd00761">
    <property type="entry name" value="Glyco_tranf_GTA_type"/>
    <property type="match status" value="1"/>
</dbReference>
<evidence type="ECO:0000256" key="1">
    <source>
        <dbReference type="ARBA" id="ARBA00006739"/>
    </source>
</evidence>
<feature type="region of interest" description="Disordered" evidence="2">
    <location>
        <begin position="239"/>
        <end position="258"/>
    </location>
</feature>
<sequence>MVSVICCTVRESFMDNVFDNFVNQDYAPKELIIILNREDMDVRSWREKAANYQDVTVFQLPSSSTLGECLNYGIERCKYETIAKMDDDDYYMPGYLSQQMKALYKMNADVVCKRTVYMYFMEEQQLAVHLHYRVVNKFLTKSGGVKGSTLVFRKKVAEIIKFPRLNRGEDSFFIAKCLKKNCRVYATDKKNYVCIRRAETLHTWNVANAHLMKKSKPVCLMADYKPFFLESKKPREVMLSEQAHPRTSHIPQDHRVDL</sequence>
<dbReference type="GO" id="GO:0016757">
    <property type="term" value="F:glycosyltransferase activity"/>
    <property type="evidence" value="ECO:0007669"/>
    <property type="project" value="UniProtKB-ARBA"/>
</dbReference>
<proteinExistence type="inferred from homology"/>